<evidence type="ECO:0000256" key="1">
    <source>
        <dbReference type="SAM" id="SignalP"/>
    </source>
</evidence>
<feature type="chain" id="PRO_5034073191" evidence="1">
    <location>
        <begin position="25"/>
        <end position="135"/>
    </location>
</feature>
<name>A0A8B8DC26_CRAVI</name>
<dbReference type="KEGG" id="cvn:111125563"/>
<feature type="signal peptide" evidence="1">
    <location>
        <begin position="1"/>
        <end position="24"/>
    </location>
</feature>
<dbReference type="Proteomes" id="UP000694844">
    <property type="component" value="Chromosome 3"/>
</dbReference>
<dbReference type="AlphaFoldDB" id="A0A8B8DC26"/>
<evidence type="ECO:0000313" key="3">
    <source>
        <dbReference type="RefSeq" id="XP_022325210.1"/>
    </source>
</evidence>
<sequence>MKLFLAVAISFLVAVSLEITFVATEKYYNCDVYTNEENTTSNHTLCVEDFQEGKFYCKSWECDTPDCDPDQQTTQSDCLICPDTCSDGGRILEVGEQVLCVDGSNICQCVATGVVISTRKATTKELLCTASLSEN</sequence>
<evidence type="ECO:0000313" key="2">
    <source>
        <dbReference type="Proteomes" id="UP000694844"/>
    </source>
</evidence>
<dbReference type="RefSeq" id="XP_022325210.1">
    <property type="nucleotide sequence ID" value="XM_022469502.1"/>
</dbReference>
<keyword evidence="2" id="KW-1185">Reference proteome</keyword>
<reference evidence="3" key="1">
    <citation type="submission" date="2025-08" db="UniProtKB">
        <authorList>
            <consortium name="RefSeq"/>
        </authorList>
    </citation>
    <scope>IDENTIFICATION</scope>
    <source>
        <tissue evidence="3">Whole sample</tissue>
    </source>
</reference>
<gene>
    <name evidence="3" type="primary">LOC111125563</name>
</gene>
<dbReference type="GeneID" id="111125563"/>
<proteinExistence type="predicted"/>
<keyword evidence="1" id="KW-0732">Signal</keyword>
<accession>A0A8B8DC26</accession>
<protein>
    <submittedName>
        <fullName evidence="3">Uncharacterized protein LOC111125563</fullName>
    </submittedName>
</protein>
<organism evidence="2 3">
    <name type="scientific">Crassostrea virginica</name>
    <name type="common">Eastern oyster</name>
    <dbReference type="NCBI Taxonomy" id="6565"/>
    <lineage>
        <taxon>Eukaryota</taxon>
        <taxon>Metazoa</taxon>
        <taxon>Spiralia</taxon>
        <taxon>Lophotrochozoa</taxon>
        <taxon>Mollusca</taxon>
        <taxon>Bivalvia</taxon>
        <taxon>Autobranchia</taxon>
        <taxon>Pteriomorphia</taxon>
        <taxon>Ostreida</taxon>
        <taxon>Ostreoidea</taxon>
        <taxon>Ostreidae</taxon>
        <taxon>Crassostrea</taxon>
    </lineage>
</organism>